<accession>A0A7C1HW07</accession>
<protein>
    <submittedName>
        <fullName evidence="2">DUF91 domain-containing protein</fullName>
    </submittedName>
</protein>
<dbReference type="InterPro" id="IPR048302">
    <property type="entry name" value="NucS_N"/>
</dbReference>
<evidence type="ECO:0000313" key="2">
    <source>
        <dbReference type="EMBL" id="HDS10126.1"/>
    </source>
</evidence>
<dbReference type="AlphaFoldDB" id="A0A7C1HW07"/>
<dbReference type="InterPro" id="IPR049173">
    <property type="entry name" value="NucS_N_sf"/>
</dbReference>
<organism evidence="2">
    <name type="scientific">Fervidicoccus fontis</name>
    <dbReference type="NCBI Taxonomy" id="683846"/>
    <lineage>
        <taxon>Archaea</taxon>
        <taxon>Thermoproteota</taxon>
        <taxon>Thermoprotei</taxon>
        <taxon>Fervidicoccales</taxon>
        <taxon>Fervidicoccaceae</taxon>
        <taxon>Fervidicoccus</taxon>
    </lineage>
</organism>
<dbReference type="Pfam" id="PF21003">
    <property type="entry name" value="NucS_N"/>
    <property type="match status" value="1"/>
</dbReference>
<comment type="caution">
    <text evidence="2">The sequence shown here is derived from an EMBL/GenBank/DDBJ whole genome shotgun (WGS) entry which is preliminary data.</text>
</comment>
<proteinExistence type="predicted"/>
<dbReference type="EMBL" id="DSDY01000024">
    <property type="protein sequence ID" value="HDS10126.1"/>
    <property type="molecule type" value="Genomic_DNA"/>
</dbReference>
<reference evidence="2" key="1">
    <citation type="journal article" date="2020" name="mSystems">
        <title>Genome- and Community-Level Interaction Insights into Carbon Utilization and Element Cycling Functions of Hydrothermarchaeota in Hydrothermal Sediment.</title>
        <authorList>
            <person name="Zhou Z."/>
            <person name="Liu Y."/>
            <person name="Xu W."/>
            <person name="Pan J."/>
            <person name="Luo Z.H."/>
            <person name="Li M."/>
        </authorList>
    </citation>
    <scope>NUCLEOTIDE SEQUENCE [LARGE SCALE GENOMIC DNA]</scope>
    <source>
        <strain evidence="2">SpSt-123</strain>
    </source>
</reference>
<sequence length="64" mass="7022">MVVDDLKKIDIATDNEADKLAATIKNALDKKHLLVIIGRCNVDYEGRGKSRLESGDRILTSSPP</sequence>
<name>A0A7C1HW07_9CREN</name>
<evidence type="ECO:0000259" key="1">
    <source>
        <dbReference type="Pfam" id="PF21003"/>
    </source>
</evidence>
<dbReference type="Gene3D" id="2.70.180.20">
    <property type="match status" value="1"/>
</dbReference>
<feature type="domain" description="Endonuclease NucS N-terminal PH-like" evidence="1">
    <location>
        <begin position="30"/>
        <end position="59"/>
    </location>
</feature>
<gene>
    <name evidence="2" type="ORF">ENO04_00655</name>
</gene>